<dbReference type="EMBL" id="LGTL01000018">
    <property type="protein sequence ID" value="KPA76967.1"/>
    <property type="molecule type" value="Genomic_DNA"/>
</dbReference>
<evidence type="ECO:0000256" key="3">
    <source>
        <dbReference type="PROSITE-ProRule" id="PRU00339"/>
    </source>
</evidence>
<name>A0A0M9FVS9_LEPPY</name>
<dbReference type="Pfam" id="PF07719">
    <property type="entry name" value="TPR_2"/>
    <property type="match status" value="1"/>
</dbReference>
<dbReference type="Pfam" id="PF13176">
    <property type="entry name" value="TPR_7"/>
    <property type="match status" value="1"/>
</dbReference>
<dbReference type="InterPro" id="IPR011990">
    <property type="entry name" value="TPR-like_helical_dom_sf"/>
</dbReference>
<keyword evidence="6" id="KW-1185">Reference proteome</keyword>
<evidence type="ECO:0000313" key="5">
    <source>
        <dbReference type="EMBL" id="KPA76967.1"/>
    </source>
</evidence>
<dbReference type="OMA" id="ANYHAMA"/>
<dbReference type="Proteomes" id="UP000037923">
    <property type="component" value="Unassembled WGS sequence"/>
</dbReference>
<dbReference type="SMART" id="SM00028">
    <property type="entry name" value="TPR"/>
    <property type="match status" value="4"/>
</dbReference>
<evidence type="ECO:0000313" key="6">
    <source>
        <dbReference type="Proteomes" id="UP000037923"/>
    </source>
</evidence>
<reference evidence="5 6" key="1">
    <citation type="submission" date="2015-07" db="EMBL/GenBank/DDBJ databases">
        <title>High-quality genome of monoxenous trypanosomatid Leptomonas pyrrhocoris.</title>
        <authorList>
            <person name="Flegontov P."/>
            <person name="Butenko A."/>
            <person name="Firsov S."/>
            <person name="Vlcek C."/>
            <person name="Logacheva M.D."/>
            <person name="Field M."/>
            <person name="Filatov D."/>
            <person name="Flegontova O."/>
            <person name="Gerasimov E."/>
            <person name="Jackson A.P."/>
            <person name="Kelly S."/>
            <person name="Opperdoes F."/>
            <person name="O'Reilly A."/>
            <person name="Votypka J."/>
            <person name="Yurchenko V."/>
            <person name="Lukes J."/>
        </authorList>
    </citation>
    <scope>NUCLEOTIDE SEQUENCE [LARGE SCALE GENOMIC DNA]</scope>
    <source>
        <strain evidence="5">H10</strain>
    </source>
</reference>
<keyword evidence="1" id="KW-0677">Repeat</keyword>
<sequence length="412" mass="45736">MPPKEQSKASLKAQRAKAKKEKQLLDARIKECQEKCAEAKGFLEPSGRNAQPNFTKSKAALDAAVEAYDASPYPFFLLGQWHRMQGMPTEAIESYSHALDLDPTNVQALEWRAQCYHTLHDFPHAIEDNTSIITLEPENDHAYNMRGLCVLESCVPGLRLRSADFASCVDDFNTAVRLNEANYYAMANLGKACEVQGDSDRAIECYGRALRVNEAYAYARFRRGCTALRVAESIVRNRQQEEDDEFDNAAPDAAEISVGSLQQSMIADATINGLERSIKVSVPQNGFALLADAKAEVRQQLEEEHSAKMSAHLLHVAESDFAALMDPNPEANKAAGDAMVALNSGICALLKRNFKKADECFKLTQEILQNRPALVEDGEAEPIENADMIKQVLAIRKRELKLEKDRMRSAVA</sequence>
<dbReference type="InterPro" id="IPR013105">
    <property type="entry name" value="TPR_2"/>
</dbReference>
<gene>
    <name evidence="5" type="ORF">ABB37_07335</name>
</gene>
<keyword evidence="4" id="KW-0175">Coiled coil</keyword>
<dbReference type="InterPro" id="IPR050498">
    <property type="entry name" value="Ycf3"/>
</dbReference>
<proteinExistence type="predicted"/>
<comment type="caution">
    <text evidence="5">The sequence shown here is derived from an EMBL/GenBank/DDBJ whole genome shotgun (WGS) entry which is preliminary data.</text>
</comment>
<dbReference type="RefSeq" id="XP_015655406.1">
    <property type="nucleotide sequence ID" value="XM_015805929.1"/>
</dbReference>
<organism evidence="5 6">
    <name type="scientific">Leptomonas pyrrhocoris</name>
    <name type="common">Firebug parasite</name>
    <dbReference type="NCBI Taxonomy" id="157538"/>
    <lineage>
        <taxon>Eukaryota</taxon>
        <taxon>Discoba</taxon>
        <taxon>Euglenozoa</taxon>
        <taxon>Kinetoplastea</taxon>
        <taxon>Metakinetoplastina</taxon>
        <taxon>Trypanosomatida</taxon>
        <taxon>Trypanosomatidae</taxon>
        <taxon>Leishmaniinae</taxon>
        <taxon>Leptomonas</taxon>
    </lineage>
</organism>
<feature type="repeat" description="TPR" evidence="3">
    <location>
        <begin position="72"/>
        <end position="105"/>
    </location>
</feature>
<dbReference type="SUPFAM" id="SSF48452">
    <property type="entry name" value="TPR-like"/>
    <property type="match status" value="1"/>
</dbReference>
<protein>
    <submittedName>
        <fullName evidence="5">Tetratricopeptide repeat (TPR) protein</fullName>
    </submittedName>
</protein>
<accession>A0A0M9FVS9</accession>
<dbReference type="PANTHER" id="PTHR44858">
    <property type="entry name" value="TETRATRICOPEPTIDE REPEAT PROTEIN 6"/>
    <property type="match status" value="1"/>
</dbReference>
<dbReference type="GeneID" id="26907621"/>
<dbReference type="InterPro" id="IPR019734">
    <property type="entry name" value="TPR_rpt"/>
</dbReference>
<dbReference type="AlphaFoldDB" id="A0A0M9FVS9"/>
<dbReference type="VEuPathDB" id="TriTrypDB:LpyrH10_18_0620"/>
<dbReference type="PROSITE" id="PS50005">
    <property type="entry name" value="TPR"/>
    <property type="match status" value="2"/>
</dbReference>
<evidence type="ECO:0000256" key="2">
    <source>
        <dbReference type="ARBA" id="ARBA00022803"/>
    </source>
</evidence>
<evidence type="ECO:0000256" key="1">
    <source>
        <dbReference type="ARBA" id="ARBA00022737"/>
    </source>
</evidence>
<evidence type="ECO:0000256" key="4">
    <source>
        <dbReference type="SAM" id="Coils"/>
    </source>
</evidence>
<feature type="coiled-coil region" evidence="4">
    <location>
        <begin position="8"/>
        <end position="35"/>
    </location>
</feature>
<dbReference type="PANTHER" id="PTHR44858:SF18">
    <property type="entry name" value="TETRATRICOPEPTIDE REPEAT (TPR) PROTEIN"/>
    <property type="match status" value="1"/>
</dbReference>
<keyword evidence="2 3" id="KW-0802">TPR repeat</keyword>
<feature type="repeat" description="TPR" evidence="3">
    <location>
        <begin position="183"/>
        <end position="216"/>
    </location>
</feature>
<dbReference type="Gene3D" id="1.25.40.10">
    <property type="entry name" value="Tetratricopeptide repeat domain"/>
    <property type="match status" value="2"/>
</dbReference>
<dbReference type="OrthoDB" id="2335338at2759"/>